<dbReference type="PANTHER" id="PTHR34453">
    <property type="entry name" value="DEFENSIN-LIKE (DEFL) FAMILY PROTEIN-RELATED"/>
    <property type="match status" value="1"/>
</dbReference>
<dbReference type="PANTHER" id="PTHR34453:SF3">
    <property type="entry name" value="DEFENSIN-LIKE (DEFL) FAMILY PROTEIN-RELATED"/>
    <property type="match status" value="1"/>
</dbReference>
<evidence type="ECO:0000256" key="3">
    <source>
        <dbReference type="ARBA" id="ARBA00022525"/>
    </source>
</evidence>
<dbReference type="GO" id="GO:0031640">
    <property type="term" value="P:killing of cells of another organism"/>
    <property type="evidence" value="ECO:0007669"/>
    <property type="project" value="UniProtKB-KW"/>
</dbReference>
<evidence type="ECO:0000313" key="10">
    <source>
        <dbReference type="Proteomes" id="UP000231279"/>
    </source>
</evidence>
<evidence type="ECO:0008006" key="11">
    <source>
        <dbReference type="Google" id="ProtNLM"/>
    </source>
</evidence>
<organism evidence="9 10">
    <name type="scientific">Handroanthus impetiginosus</name>
    <dbReference type="NCBI Taxonomy" id="429701"/>
    <lineage>
        <taxon>Eukaryota</taxon>
        <taxon>Viridiplantae</taxon>
        <taxon>Streptophyta</taxon>
        <taxon>Embryophyta</taxon>
        <taxon>Tracheophyta</taxon>
        <taxon>Spermatophyta</taxon>
        <taxon>Magnoliopsida</taxon>
        <taxon>eudicotyledons</taxon>
        <taxon>Gunneridae</taxon>
        <taxon>Pentapetalae</taxon>
        <taxon>asterids</taxon>
        <taxon>lamiids</taxon>
        <taxon>Lamiales</taxon>
        <taxon>Bignoniaceae</taxon>
        <taxon>Crescentiina</taxon>
        <taxon>Tabebuia alliance</taxon>
        <taxon>Handroanthus</taxon>
    </lineage>
</organism>
<comment type="caution">
    <text evidence="9">The sequence shown here is derived from an EMBL/GenBank/DDBJ whole genome shotgun (WGS) entry which is preliminary data.</text>
</comment>
<dbReference type="InterPro" id="IPR022618">
    <property type="entry name" value="Defensin-like_20-28"/>
</dbReference>
<sequence>MKVLRIVFFLTLMSQGNNHIFIEGALTCCHDNHIGRCEPGLDDPKCDAMCKEGCIKGGFCKVFHHAKPNHYCHCYC</sequence>
<evidence type="ECO:0000256" key="5">
    <source>
        <dbReference type="ARBA" id="ARBA00022577"/>
    </source>
</evidence>
<keyword evidence="10" id="KW-1185">Reference proteome</keyword>
<feature type="signal peptide" evidence="8">
    <location>
        <begin position="1"/>
        <end position="16"/>
    </location>
</feature>
<dbReference type="EMBL" id="NKXS01002949">
    <property type="protein sequence ID" value="PIN11367.1"/>
    <property type="molecule type" value="Genomic_DNA"/>
</dbReference>
<evidence type="ECO:0000256" key="8">
    <source>
        <dbReference type="SAM" id="SignalP"/>
    </source>
</evidence>
<evidence type="ECO:0000256" key="4">
    <source>
        <dbReference type="ARBA" id="ARBA00022529"/>
    </source>
</evidence>
<accession>A0A2G9H1H0</accession>
<dbReference type="GO" id="GO:0050832">
    <property type="term" value="P:defense response to fungus"/>
    <property type="evidence" value="ECO:0007669"/>
    <property type="project" value="UniProtKB-KW"/>
</dbReference>
<proteinExistence type="inferred from homology"/>
<gene>
    <name evidence="9" type="ORF">CDL12_16032</name>
</gene>
<keyword evidence="4" id="KW-0929">Antimicrobial</keyword>
<evidence type="ECO:0000256" key="1">
    <source>
        <dbReference type="ARBA" id="ARBA00004613"/>
    </source>
</evidence>
<comment type="similarity">
    <text evidence="2">Belongs to the DEFL family.</text>
</comment>
<keyword evidence="5" id="KW-0295">Fungicide</keyword>
<evidence type="ECO:0000256" key="6">
    <source>
        <dbReference type="ARBA" id="ARBA00022729"/>
    </source>
</evidence>
<dbReference type="Proteomes" id="UP000231279">
    <property type="component" value="Unassembled WGS sequence"/>
</dbReference>
<reference evidence="10" key="1">
    <citation type="journal article" date="2018" name="Gigascience">
        <title>Genome assembly of the Pink Ipe (Handroanthus impetiginosus, Bignoniaceae), a highly valued, ecologically keystone Neotropical timber forest tree.</title>
        <authorList>
            <person name="Silva-Junior O.B."/>
            <person name="Grattapaglia D."/>
            <person name="Novaes E."/>
            <person name="Collevatti R.G."/>
        </authorList>
    </citation>
    <scope>NUCLEOTIDE SEQUENCE [LARGE SCALE GENOMIC DNA]</scope>
    <source>
        <strain evidence="10">cv. UFG-1</strain>
    </source>
</reference>
<keyword evidence="6 8" id="KW-0732">Signal</keyword>
<feature type="chain" id="PRO_5013916837" description="Knottin scorpion toxin-like domain-containing protein" evidence="8">
    <location>
        <begin position="17"/>
        <end position="76"/>
    </location>
</feature>
<evidence type="ECO:0000256" key="7">
    <source>
        <dbReference type="ARBA" id="ARBA00022821"/>
    </source>
</evidence>
<evidence type="ECO:0000256" key="2">
    <source>
        <dbReference type="ARBA" id="ARBA00006722"/>
    </source>
</evidence>
<keyword evidence="7" id="KW-0611">Plant defense</keyword>
<dbReference type="AlphaFoldDB" id="A0A2G9H1H0"/>
<dbReference type="GO" id="GO:0005576">
    <property type="term" value="C:extracellular region"/>
    <property type="evidence" value="ECO:0007669"/>
    <property type="project" value="UniProtKB-SubCell"/>
</dbReference>
<evidence type="ECO:0000313" key="9">
    <source>
        <dbReference type="EMBL" id="PIN11367.1"/>
    </source>
</evidence>
<comment type="subcellular location">
    <subcellularLocation>
        <location evidence="1">Secreted</location>
    </subcellularLocation>
</comment>
<dbReference type="Pfam" id="PF10868">
    <property type="entry name" value="Defensin_like"/>
    <property type="match status" value="1"/>
</dbReference>
<name>A0A2G9H1H0_9LAMI</name>
<protein>
    <recommendedName>
        <fullName evidence="11">Knottin scorpion toxin-like domain-containing protein</fullName>
    </recommendedName>
</protein>
<keyword evidence="3" id="KW-0964">Secreted</keyword>
<dbReference type="OrthoDB" id="1433686at2759"/>